<proteinExistence type="predicted"/>
<dbReference type="SUPFAM" id="SSF48056">
    <property type="entry name" value="Di-copper centre-containing domain"/>
    <property type="match status" value="1"/>
</dbReference>
<organism evidence="1 2">
    <name type="scientific">Chrysophaeum taylorii</name>
    <dbReference type="NCBI Taxonomy" id="2483200"/>
    <lineage>
        <taxon>Eukaryota</taxon>
        <taxon>Sar</taxon>
        <taxon>Stramenopiles</taxon>
        <taxon>Ochrophyta</taxon>
        <taxon>Pelagophyceae</taxon>
        <taxon>Pelagomonadales</taxon>
        <taxon>Pelagomonadaceae</taxon>
        <taxon>Chrysophaeum</taxon>
    </lineage>
</organism>
<dbReference type="EMBL" id="JAQMWT010000533">
    <property type="protein sequence ID" value="KAJ8599938.1"/>
    <property type="molecule type" value="Genomic_DNA"/>
</dbReference>
<keyword evidence="2" id="KW-1185">Reference proteome</keyword>
<evidence type="ECO:0000313" key="1">
    <source>
        <dbReference type="EMBL" id="KAJ8599938.1"/>
    </source>
</evidence>
<sequence length="461" mass="51473">MKRRSLRVASCCREFFSRRKPSSGGRPLESRTSGIAKTRRVFGVESEYERSLGRAIGDGLFEGIILEVYQEETSLLVTGATRCDADVVETRVGIFELRAKTRSTVTSFELVGKYVRREIRARIYGEKYRSADWFTATHAYYSAARDCDHWHAGDGVVTTHMAVTLKLEQSLQAVDPSTRVPYRDVTIECATRKCCWAKSVLWSPHWFSTVTPNNTEHVVDSGVTNADSMLMVPWNTNPTPFLTRAQTIYDLPNYVNIPCFGCDAIRGGAFQKKRLFGSVVPLLSGRLHAWVHGMIGGVWNYFPELKATEDGFNRLLRNVPSASNAISKRLRRSGIVVECPEYCAKDALALKCQCGLAATRIRRKRYRGLSSWDIINASAALTEYTAMLGSAFDDGRHDSTHWDVVLRQLANLGHIGNVVTDASPADPIFWIIHGILERFLHQANTISTTPGPTTASNPKTQ</sequence>
<reference evidence="1" key="1">
    <citation type="submission" date="2023-01" db="EMBL/GenBank/DDBJ databases">
        <title>Metagenome sequencing of chrysophaentin producing Chrysophaeum taylorii.</title>
        <authorList>
            <person name="Davison J."/>
            <person name="Bewley C."/>
        </authorList>
    </citation>
    <scope>NUCLEOTIDE SEQUENCE</scope>
    <source>
        <strain evidence="1">NIES-1699</strain>
    </source>
</reference>
<dbReference type="AlphaFoldDB" id="A0AAD7XHW0"/>
<dbReference type="Proteomes" id="UP001230188">
    <property type="component" value="Unassembled WGS sequence"/>
</dbReference>
<evidence type="ECO:0000313" key="2">
    <source>
        <dbReference type="Proteomes" id="UP001230188"/>
    </source>
</evidence>
<gene>
    <name evidence="1" type="ORF">CTAYLR_002806</name>
</gene>
<protein>
    <recommendedName>
        <fullName evidence="3">Tyrosinase copper-binding domain-containing protein</fullName>
    </recommendedName>
</protein>
<accession>A0AAD7XHW0</accession>
<comment type="caution">
    <text evidence="1">The sequence shown here is derived from an EMBL/GenBank/DDBJ whole genome shotgun (WGS) entry which is preliminary data.</text>
</comment>
<dbReference type="InterPro" id="IPR008922">
    <property type="entry name" value="Di-copper_centre_dom_sf"/>
</dbReference>
<dbReference type="Gene3D" id="1.10.1280.10">
    <property type="entry name" value="Di-copper center containing domain from catechol oxidase"/>
    <property type="match status" value="1"/>
</dbReference>
<name>A0AAD7XHW0_9STRA</name>
<evidence type="ECO:0008006" key="3">
    <source>
        <dbReference type="Google" id="ProtNLM"/>
    </source>
</evidence>